<protein>
    <submittedName>
        <fullName evidence="1">Phytanoyl-CoA dioxygenase family protein</fullName>
    </submittedName>
</protein>
<accession>A0ABU2ZSX8</accession>
<dbReference type="Proteomes" id="UP001253545">
    <property type="component" value="Unassembled WGS sequence"/>
</dbReference>
<reference evidence="1 2" key="1">
    <citation type="submission" date="2023-09" db="EMBL/GenBank/DDBJ databases">
        <authorList>
            <person name="Rey-Velasco X."/>
        </authorList>
    </citation>
    <scope>NUCLEOTIDE SEQUENCE [LARGE SCALE GENOMIC DNA]</scope>
    <source>
        <strain evidence="1 2">P117</strain>
    </source>
</reference>
<gene>
    <name evidence="1" type="ORF">RM552_10935</name>
</gene>
<dbReference type="Gene3D" id="2.60.120.620">
    <property type="entry name" value="q2cbj1_9rhob like domain"/>
    <property type="match status" value="1"/>
</dbReference>
<keyword evidence="1" id="KW-0223">Dioxygenase</keyword>
<organism evidence="1 2">
    <name type="scientific">Glaciecola petra</name>
    <dbReference type="NCBI Taxonomy" id="3075602"/>
    <lineage>
        <taxon>Bacteria</taxon>
        <taxon>Pseudomonadati</taxon>
        <taxon>Pseudomonadota</taxon>
        <taxon>Gammaproteobacteria</taxon>
        <taxon>Alteromonadales</taxon>
        <taxon>Alteromonadaceae</taxon>
        <taxon>Glaciecola</taxon>
    </lineage>
</organism>
<proteinExistence type="predicted"/>
<dbReference type="GO" id="GO:0051213">
    <property type="term" value="F:dioxygenase activity"/>
    <property type="evidence" value="ECO:0007669"/>
    <property type="project" value="UniProtKB-KW"/>
</dbReference>
<dbReference type="Pfam" id="PF05721">
    <property type="entry name" value="PhyH"/>
    <property type="match status" value="1"/>
</dbReference>
<dbReference type="InterPro" id="IPR008775">
    <property type="entry name" value="Phytyl_CoA_dOase-like"/>
</dbReference>
<comment type="caution">
    <text evidence="1">The sequence shown here is derived from an EMBL/GenBank/DDBJ whole genome shotgun (WGS) entry which is preliminary data.</text>
</comment>
<dbReference type="EMBL" id="JAVRHX010000003">
    <property type="protein sequence ID" value="MDT0595361.1"/>
    <property type="molecule type" value="Genomic_DNA"/>
</dbReference>
<evidence type="ECO:0000313" key="1">
    <source>
        <dbReference type="EMBL" id="MDT0595361.1"/>
    </source>
</evidence>
<keyword evidence="1" id="KW-0560">Oxidoreductase</keyword>
<name>A0ABU2ZSX8_9ALTE</name>
<dbReference type="RefSeq" id="WP_311368878.1">
    <property type="nucleotide sequence ID" value="NZ_JAVRHX010000003.1"/>
</dbReference>
<evidence type="ECO:0000313" key="2">
    <source>
        <dbReference type="Proteomes" id="UP001253545"/>
    </source>
</evidence>
<sequence length="238" mass="27146">MQNINSHLDYKTLAKVFWQQGFLVLEDFFDASLMSTSQSMITSHFGDSPAFAHDEQFIALSKAEVVPWFPQQEGVKHFDKIEQNDKLQDLTTEILGSDWKPQYCMVMFSKRDSDGQAWHQDCPPEDSSQFNLNRLVYTMDINEQDGGQIYIKPGSHKQGAITKGPLFEDFTDQIVLSPKKGTLVLLHGHCWHRVGAQNGKSRVSTNYRAAPQVARDDITDICVYRNMRYQFSSSKIVG</sequence>
<dbReference type="SUPFAM" id="SSF51197">
    <property type="entry name" value="Clavaminate synthase-like"/>
    <property type="match status" value="1"/>
</dbReference>
<keyword evidence="2" id="KW-1185">Reference proteome</keyword>